<dbReference type="EC" id="2.1.1.197" evidence="4 9"/>
<dbReference type="PANTHER" id="PTHR44942">
    <property type="entry name" value="METHYLTRANSF_11 DOMAIN-CONTAINING PROTEIN"/>
    <property type="match status" value="1"/>
</dbReference>
<evidence type="ECO:0000313" key="12">
    <source>
        <dbReference type="Proteomes" id="UP001652504"/>
    </source>
</evidence>
<dbReference type="InterPro" id="IPR051052">
    <property type="entry name" value="Diverse_substrate_MTase"/>
</dbReference>
<comment type="pathway">
    <text evidence="2 9">Cofactor biosynthesis; biotin biosynthesis.</text>
</comment>
<protein>
    <recommendedName>
        <fullName evidence="4 9">Malonyl-[acyl-carrier protein] O-methyltransferase</fullName>
        <shortName evidence="9">Malonyl-ACP O-methyltransferase</shortName>
        <ecNumber evidence="4 9">2.1.1.197</ecNumber>
    </recommendedName>
    <alternativeName>
        <fullName evidence="9">Biotin synthesis protein BioC</fullName>
    </alternativeName>
</protein>
<keyword evidence="7 9" id="KW-0949">S-adenosyl-L-methionine</keyword>
<name>A0ABT3ABD1_9ALTE</name>
<dbReference type="InterPro" id="IPR029063">
    <property type="entry name" value="SAM-dependent_MTases_sf"/>
</dbReference>
<proteinExistence type="inferred from homology"/>
<evidence type="ECO:0000256" key="6">
    <source>
        <dbReference type="ARBA" id="ARBA00022679"/>
    </source>
</evidence>
<dbReference type="InterPro" id="IPR013216">
    <property type="entry name" value="Methyltransf_11"/>
</dbReference>
<comment type="catalytic activity">
    <reaction evidence="1 9">
        <text>malonyl-[ACP] + S-adenosyl-L-methionine = malonyl-[ACP] methyl ester + S-adenosyl-L-homocysteine</text>
        <dbReference type="Rhea" id="RHEA:17105"/>
        <dbReference type="Rhea" id="RHEA-COMP:9623"/>
        <dbReference type="Rhea" id="RHEA-COMP:9954"/>
        <dbReference type="ChEBI" id="CHEBI:57856"/>
        <dbReference type="ChEBI" id="CHEBI:59789"/>
        <dbReference type="ChEBI" id="CHEBI:78449"/>
        <dbReference type="ChEBI" id="CHEBI:78845"/>
        <dbReference type="EC" id="2.1.1.197"/>
    </reaction>
</comment>
<dbReference type="HAMAP" id="MF_00835">
    <property type="entry name" value="BioC"/>
    <property type="match status" value="1"/>
</dbReference>
<evidence type="ECO:0000256" key="7">
    <source>
        <dbReference type="ARBA" id="ARBA00022691"/>
    </source>
</evidence>
<dbReference type="Pfam" id="PF08241">
    <property type="entry name" value="Methyltransf_11"/>
    <property type="match status" value="1"/>
</dbReference>
<comment type="similarity">
    <text evidence="3 9">Belongs to the methyltransferase superfamily.</text>
</comment>
<gene>
    <name evidence="9" type="primary">bioC</name>
    <name evidence="11" type="ORF">OE749_14950</name>
</gene>
<evidence type="ECO:0000256" key="1">
    <source>
        <dbReference type="ARBA" id="ARBA00000852"/>
    </source>
</evidence>
<dbReference type="GO" id="GO:0032259">
    <property type="term" value="P:methylation"/>
    <property type="evidence" value="ECO:0007669"/>
    <property type="project" value="UniProtKB-KW"/>
</dbReference>
<dbReference type="InterPro" id="IPR011814">
    <property type="entry name" value="BioC"/>
</dbReference>
<dbReference type="GO" id="GO:0008168">
    <property type="term" value="F:methyltransferase activity"/>
    <property type="evidence" value="ECO:0007669"/>
    <property type="project" value="UniProtKB-KW"/>
</dbReference>
<evidence type="ECO:0000259" key="10">
    <source>
        <dbReference type="Pfam" id="PF08241"/>
    </source>
</evidence>
<dbReference type="EMBL" id="JAOWKX010000008">
    <property type="protein sequence ID" value="MCV2885989.1"/>
    <property type="molecule type" value="Genomic_DNA"/>
</dbReference>
<keyword evidence="12" id="KW-1185">Reference proteome</keyword>
<sequence>MDNVNNSNKDKVAKQFSRAASQYDQHADVQADIARVARHYMQPLSGSLLDIGCGSGRETQALLNHSHHVIAIDIAQGMIDFAQSQYPTDKIRWLVGDAEALPLSASSVDSVFSSMALQWCESSSTAMEEIYRVLAPGGKGVVAVMTHRSFHELELVWRKVDTHKHVNDFATAEHWLCAAGQAGLLATADSRSFITYHKNVRSLLQSIKKIGANVKTGAGAATLSKTKLLQLEEAYQTVFRNKKGLPLTYHVTFLSLHKPG</sequence>
<dbReference type="Proteomes" id="UP001652504">
    <property type="component" value="Unassembled WGS sequence"/>
</dbReference>
<comment type="caution">
    <text evidence="11">The sequence shown here is derived from an EMBL/GenBank/DDBJ whole genome shotgun (WGS) entry which is preliminary data.</text>
</comment>
<organism evidence="11 12">
    <name type="scientific">Fluctibacter corallii</name>
    <dbReference type="NCBI Taxonomy" id="2984329"/>
    <lineage>
        <taxon>Bacteria</taxon>
        <taxon>Pseudomonadati</taxon>
        <taxon>Pseudomonadota</taxon>
        <taxon>Gammaproteobacteria</taxon>
        <taxon>Alteromonadales</taxon>
        <taxon>Alteromonadaceae</taxon>
        <taxon>Fluctibacter</taxon>
    </lineage>
</organism>
<feature type="domain" description="Methyltransferase type 11" evidence="10">
    <location>
        <begin position="49"/>
        <end position="140"/>
    </location>
</feature>
<evidence type="ECO:0000313" key="11">
    <source>
        <dbReference type="EMBL" id="MCV2885989.1"/>
    </source>
</evidence>
<dbReference type="SUPFAM" id="SSF53335">
    <property type="entry name" value="S-adenosyl-L-methionine-dependent methyltransferases"/>
    <property type="match status" value="1"/>
</dbReference>
<dbReference type="Gene3D" id="3.40.50.150">
    <property type="entry name" value="Vaccinia Virus protein VP39"/>
    <property type="match status" value="1"/>
</dbReference>
<evidence type="ECO:0000256" key="3">
    <source>
        <dbReference type="ARBA" id="ARBA00008361"/>
    </source>
</evidence>
<evidence type="ECO:0000256" key="8">
    <source>
        <dbReference type="ARBA" id="ARBA00022756"/>
    </source>
</evidence>
<keyword evidence="8 9" id="KW-0093">Biotin biosynthesis</keyword>
<evidence type="ECO:0000256" key="2">
    <source>
        <dbReference type="ARBA" id="ARBA00004746"/>
    </source>
</evidence>
<evidence type="ECO:0000256" key="5">
    <source>
        <dbReference type="ARBA" id="ARBA00022603"/>
    </source>
</evidence>
<keyword evidence="6 9" id="KW-0808">Transferase</keyword>
<dbReference type="RefSeq" id="WP_263713280.1">
    <property type="nucleotide sequence ID" value="NZ_JAOWKX010000008.1"/>
</dbReference>
<accession>A0ABT3ABD1</accession>
<comment type="function">
    <text evidence="9">Converts the free carboxyl group of a malonyl-thioester to its methyl ester by transfer of a methyl group from S-adenosyl-L-methionine (SAM). It allows to synthesize pimeloyl-ACP via the fatty acid synthetic pathway.</text>
</comment>
<dbReference type="CDD" id="cd02440">
    <property type="entry name" value="AdoMet_MTases"/>
    <property type="match status" value="1"/>
</dbReference>
<evidence type="ECO:0000256" key="9">
    <source>
        <dbReference type="HAMAP-Rule" id="MF_00835"/>
    </source>
</evidence>
<keyword evidence="5 9" id="KW-0489">Methyltransferase</keyword>
<reference evidence="11 12" key="1">
    <citation type="submission" date="2022-10" db="EMBL/GenBank/DDBJ databases">
        <title>Aestuariibacter sp. AA17 isolated from Montipora capitata coral fragment.</title>
        <authorList>
            <person name="Emsley S.A."/>
            <person name="Pfannmuller K.M."/>
            <person name="Loughran R.M."/>
            <person name="Shlafstein M."/>
            <person name="Papke E."/>
            <person name="Saw J.H."/>
            <person name="Ushijima B."/>
            <person name="Videau P."/>
        </authorList>
    </citation>
    <scope>NUCLEOTIDE SEQUENCE [LARGE SCALE GENOMIC DNA]</scope>
    <source>
        <strain evidence="11 12">AA17</strain>
    </source>
</reference>
<evidence type="ECO:0000256" key="4">
    <source>
        <dbReference type="ARBA" id="ARBA00012327"/>
    </source>
</evidence>
<dbReference type="PANTHER" id="PTHR44942:SF4">
    <property type="entry name" value="METHYLTRANSFERASE TYPE 11 DOMAIN-CONTAINING PROTEIN"/>
    <property type="match status" value="1"/>
</dbReference>